<dbReference type="EMBL" id="CP159872">
    <property type="protein sequence ID" value="XCM83573.1"/>
    <property type="molecule type" value="Genomic_DNA"/>
</dbReference>
<name>A0AAU8K4C4_9ACTN</name>
<reference evidence="2" key="1">
    <citation type="submission" date="2024-06" db="EMBL/GenBank/DDBJ databases">
        <title>The genome sequences of Kitasatospora sp. strain HUAS MG31.</title>
        <authorList>
            <person name="Mo P."/>
        </authorList>
    </citation>
    <scope>NUCLEOTIDE SEQUENCE</scope>
    <source>
        <strain evidence="2">HUAS MG31</strain>
    </source>
</reference>
<dbReference type="PROSITE" id="PS51257">
    <property type="entry name" value="PROKAR_LIPOPROTEIN"/>
    <property type="match status" value="1"/>
</dbReference>
<keyword evidence="1" id="KW-0472">Membrane</keyword>
<keyword evidence="1" id="KW-1133">Transmembrane helix</keyword>
<organism evidence="2">
    <name type="scientific">Kitasatospora camelliae</name>
    <dbReference type="NCBI Taxonomy" id="3156397"/>
    <lineage>
        <taxon>Bacteria</taxon>
        <taxon>Bacillati</taxon>
        <taxon>Actinomycetota</taxon>
        <taxon>Actinomycetes</taxon>
        <taxon>Kitasatosporales</taxon>
        <taxon>Streptomycetaceae</taxon>
        <taxon>Kitasatospora</taxon>
    </lineage>
</organism>
<evidence type="ECO:0000256" key="1">
    <source>
        <dbReference type="SAM" id="Phobius"/>
    </source>
</evidence>
<feature type="transmembrane region" description="Helical" evidence="1">
    <location>
        <begin position="43"/>
        <end position="70"/>
    </location>
</feature>
<protein>
    <submittedName>
        <fullName evidence="2">Uncharacterized protein</fullName>
    </submittedName>
</protein>
<accession>A0AAU8K4C4</accession>
<dbReference type="RefSeq" id="WP_354644509.1">
    <property type="nucleotide sequence ID" value="NZ_CP159872.1"/>
</dbReference>
<evidence type="ECO:0000313" key="2">
    <source>
        <dbReference type="EMBL" id="XCM83573.1"/>
    </source>
</evidence>
<keyword evidence="1" id="KW-0812">Transmembrane</keyword>
<dbReference type="AlphaFoldDB" id="A0AAU8K4C4"/>
<sequence>MGTEARARGNRRRWVGPGLLGVAACLLLELALGAWSRRSGEGLVILALPFEHPAVFGGLLLAALVGAAVAGNLSPFLRVTTLLLACLVGVGPLPMALLGLALGDGEEVTADRAAPGRPDRHLVVEEGMAMIDPYWNVYVEDGSWPTERRWRVGYFNGDAGANALVGAEWDGPDRIRLTTGDKEVHLVDLTPAGRPSRTLSRG</sequence>
<proteinExistence type="predicted"/>
<dbReference type="KEGG" id="kcm:ABWK59_33945"/>
<feature type="transmembrane region" description="Helical" evidence="1">
    <location>
        <begin position="82"/>
        <end position="102"/>
    </location>
</feature>
<gene>
    <name evidence="2" type="ORF">ABWK59_33945</name>
</gene>